<evidence type="ECO:0000313" key="2">
    <source>
        <dbReference type="Proteomes" id="UP000078559"/>
    </source>
</evidence>
<evidence type="ECO:0000313" key="1">
    <source>
        <dbReference type="EMBL" id="KUI67837.1"/>
    </source>
</evidence>
<dbReference type="EMBL" id="CM003100">
    <property type="protein sequence ID" value="KUI67837.1"/>
    <property type="molecule type" value="Genomic_DNA"/>
</dbReference>
<reference evidence="1" key="1">
    <citation type="submission" date="2014-12" db="EMBL/GenBank/DDBJ databases">
        <title>Genome Sequence of Valsa Canker Pathogens Uncovers a Specific Adaption of Colonization on Woody Bark.</title>
        <authorList>
            <person name="Yin Z."/>
            <person name="Liu H."/>
            <person name="Gao X."/>
            <person name="Li Z."/>
            <person name="Song N."/>
            <person name="Ke X."/>
            <person name="Dai Q."/>
            <person name="Wu Y."/>
            <person name="Sun Y."/>
            <person name="Xu J.-R."/>
            <person name="Kang Z.K."/>
            <person name="Wang L."/>
            <person name="Huang L."/>
        </authorList>
    </citation>
    <scope>NUCLEOTIDE SEQUENCE [LARGE SCALE GENOMIC DNA]</scope>
    <source>
        <strain evidence="1">03-8</strain>
    </source>
</reference>
<organism evidence="1 2">
    <name type="scientific">Cytospora mali</name>
    <name type="common">Apple Valsa canker fungus</name>
    <name type="synonym">Valsa mali</name>
    <dbReference type="NCBI Taxonomy" id="578113"/>
    <lineage>
        <taxon>Eukaryota</taxon>
        <taxon>Fungi</taxon>
        <taxon>Dikarya</taxon>
        <taxon>Ascomycota</taxon>
        <taxon>Pezizomycotina</taxon>
        <taxon>Sordariomycetes</taxon>
        <taxon>Sordariomycetidae</taxon>
        <taxon>Diaporthales</taxon>
        <taxon>Cytosporaceae</taxon>
        <taxon>Cytospora</taxon>
    </lineage>
</organism>
<name>A0A194VV15_CYTMA</name>
<keyword evidence="2" id="KW-1185">Reference proteome</keyword>
<proteinExistence type="predicted"/>
<dbReference type="Proteomes" id="UP000078559">
    <property type="component" value="Chromosome 3"/>
</dbReference>
<protein>
    <submittedName>
        <fullName evidence="1">Uncharacterized protein</fullName>
    </submittedName>
</protein>
<dbReference type="AlphaFoldDB" id="A0A194VV15"/>
<gene>
    <name evidence="1" type="ORF">VM1G_02700</name>
</gene>
<sequence>MLNIKTAAVEGVHIPSGDAHMTTCLGVFSHSTHATQKSPIKLTFILSRIYRPLARSLAATYDAAPSAAEGGFGTGLFEAEILQPGDAVIINFTVLGWSLSSQIL</sequence>
<accession>A0A194VV15</accession>